<proteinExistence type="predicted"/>
<gene>
    <name evidence="1" type="ORF">Back11_49300</name>
</gene>
<dbReference type="EMBL" id="AP019308">
    <property type="protein sequence ID" value="BBH23585.1"/>
    <property type="molecule type" value="Genomic_DNA"/>
</dbReference>
<dbReference type="KEGG" id="pbk:Back11_49300"/>
<dbReference type="InterPro" id="IPR036412">
    <property type="entry name" value="HAD-like_sf"/>
</dbReference>
<sequence>MKCILFDLDGTIQDSEKLATEANRLGFRTILGREATTEELEQLVGKPIAKFTRLYFRHPPIFLGFHLWRLKYGFPLKYGHHSTSNNDYGHCSNCMDY</sequence>
<dbReference type="Gene3D" id="1.10.150.240">
    <property type="entry name" value="Putative phosphatase, domain 2"/>
    <property type="match status" value="1"/>
</dbReference>
<reference evidence="1 2" key="1">
    <citation type="submission" date="2018-11" db="EMBL/GenBank/DDBJ databases">
        <title>Complete genome sequence of Paenibacillus baekrokdamisoli strain KCTC 33723.</title>
        <authorList>
            <person name="Kang S.W."/>
            <person name="Lee K.C."/>
            <person name="Kim K.K."/>
            <person name="Kim J.S."/>
            <person name="Kim D.S."/>
            <person name="Ko S.H."/>
            <person name="Yang S.H."/>
            <person name="Lee J.S."/>
        </authorList>
    </citation>
    <scope>NUCLEOTIDE SEQUENCE [LARGE SCALE GENOMIC DNA]</scope>
    <source>
        <strain evidence="1 2">KCTC 33723</strain>
    </source>
</reference>
<dbReference type="Proteomes" id="UP000275368">
    <property type="component" value="Chromosome"/>
</dbReference>
<dbReference type="SUPFAM" id="SSF56784">
    <property type="entry name" value="HAD-like"/>
    <property type="match status" value="1"/>
</dbReference>
<dbReference type="OrthoDB" id="9792518at2"/>
<dbReference type="AlphaFoldDB" id="A0A3G9J5E2"/>
<protein>
    <submittedName>
        <fullName evidence="1">Uncharacterized protein</fullName>
    </submittedName>
</protein>
<dbReference type="InterPro" id="IPR023198">
    <property type="entry name" value="PGP-like_dom2"/>
</dbReference>
<keyword evidence="2" id="KW-1185">Reference proteome</keyword>
<dbReference type="InterPro" id="IPR023214">
    <property type="entry name" value="HAD_sf"/>
</dbReference>
<organism evidence="1 2">
    <name type="scientific">Paenibacillus baekrokdamisoli</name>
    <dbReference type="NCBI Taxonomy" id="1712516"/>
    <lineage>
        <taxon>Bacteria</taxon>
        <taxon>Bacillati</taxon>
        <taxon>Bacillota</taxon>
        <taxon>Bacilli</taxon>
        <taxon>Bacillales</taxon>
        <taxon>Paenibacillaceae</taxon>
        <taxon>Paenibacillus</taxon>
    </lineage>
</organism>
<name>A0A3G9J5E2_9BACL</name>
<evidence type="ECO:0000313" key="1">
    <source>
        <dbReference type="EMBL" id="BBH23585.1"/>
    </source>
</evidence>
<dbReference type="Gene3D" id="3.40.50.1000">
    <property type="entry name" value="HAD superfamily/HAD-like"/>
    <property type="match status" value="1"/>
</dbReference>
<evidence type="ECO:0000313" key="2">
    <source>
        <dbReference type="Proteomes" id="UP000275368"/>
    </source>
</evidence>
<dbReference type="RefSeq" id="WP_125663212.1">
    <property type="nucleotide sequence ID" value="NZ_AP019308.1"/>
</dbReference>
<accession>A0A3G9J5E2</accession>